<feature type="compositionally biased region" description="Basic and acidic residues" evidence="1">
    <location>
        <begin position="1"/>
        <end position="16"/>
    </location>
</feature>
<evidence type="ECO:0000313" key="2">
    <source>
        <dbReference type="EMBL" id="OAF63986.1"/>
    </source>
</evidence>
<evidence type="ECO:0000313" key="3">
    <source>
        <dbReference type="Proteomes" id="UP000078046"/>
    </source>
</evidence>
<proteinExistence type="predicted"/>
<dbReference type="AlphaFoldDB" id="A0A177APQ0"/>
<dbReference type="Proteomes" id="UP000078046">
    <property type="component" value="Unassembled WGS sequence"/>
</dbReference>
<reference evidence="2 3" key="1">
    <citation type="submission" date="2016-04" db="EMBL/GenBank/DDBJ databases">
        <title>The genome of Intoshia linei affirms orthonectids as highly simplified spiralians.</title>
        <authorList>
            <person name="Mikhailov K.V."/>
            <person name="Slusarev G.S."/>
            <person name="Nikitin M.A."/>
            <person name="Logacheva M.D."/>
            <person name="Penin A."/>
            <person name="Aleoshin V."/>
            <person name="Panchin Y.V."/>
        </authorList>
    </citation>
    <scope>NUCLEOTIDE SEQUENCE [LARGE SCALE GENOMIC DNA]</scope>
    <source>
        <strain evidence="2">Intl2013</strain>
        <tissue evidence="2">Whole animal</tissue>
    </source>
</reference>
<keyword evidence="3" id="KW-1185">Reference proteome</keyword>
<organism evidence="2 3">
    <name type="scientific">Intoshia linei</name>
    <dbReference type="NCBI Taxonomy" id="1819745"/>
    <lineage>
        <taxon>Eukaryota</taxon>
        <taxon>Metazoa</taxon>
        <taxon>Spiralia</taxon>
        <taxon>Lophotrochozoa</taxon>
        <taxon>Mesozoa</taxon>
        <taxon>Orthonectida</taxon>
        <taxon>Rhopaluridae</taxon>
        <taxon>Intoshia</taxon>
    </lineage>
</organism>
<name>A0A177APQ0_9BILA</name>
<dbReference type="EMBL" id="LWCA01002268">
    <property type="protein sequence ID" value="OAF63986.1"/>
    <property type="molecule type" value="Genomic_DNA"/>
</dbReference>
<gene>
    <name evidence="2" type="ORF">A3Q56_08309</name>
</gene>
<accession>A0A177APQ0</accession>
<sequence>MMRQKEIFEKRKEEAKKKARNS</sequence>
<evidence type="ECO:0000256" key="1">
    <source>
        <dbReference type="SAM" id="MobiDB-lite"/>
    </source>
</evidence>
<feature type="non-terminal residue" evidence="2">
    <location>
        <position position="22"/>
    </location>
</feature>
<comment type="caution">
    <text evidence="2">The sequence shown here is derived from an EMBL/GenBank/DDBJ whole genome shotgun (WGS) entry which is preliminary data.</text>
</comment>
<feature type="region of interest" description="Disordered" evidence="1">
    <location>
        <begin position="1"/>
        <end position="22"/>
    </location>
</feature>
<protein>
    <submittedName>
        <fullName evidence="2">Uncharacterized protein</fullName>
    </submittedName>
</protein>